<dbReference type="Proteomes" id="UP001652625">
    <property type="component" value="Chromosome 02"/>
</dbReference>
<keyword evidence="10" id="KW-0325">Glycoprotein</keyword>
<dbReference type="Gene3D" id="1.20.1730.10">
    <property type="entry name" value="Sodium/glucose cotransporter"/>
    <property type="match status" value="1"/>
</dbReference>
<dbReference type="InterPro" id="IPR038377">
    <property type="entry name" value="Na/Glc_symporter_sf"/>
</dbReference>
<evidence type="ECO:0000256" key="7">
    <source>
        <dbReference type="ARBA" id="ARBA00023053"/>
    </source>
</evidence>
<dbReference type="PANTHER" id="PTHR42985:SF40">
    <property type="entry name" value="LD47995P-RELATED"/>
    <property type="match status" value="1"/>
</dbReference>
<keyword evidence="8" id="KW-0406">Ion transport</keyword>
<feature type="transmembrane region" description="Helical" evidence="14">
    <location>
        <begin position="17"/>
        <end position="35"/>
    </location>
</feature>
<sequence length="603" mass="66054">MAASGIVNTNTFSIPDYLVFAATLMISSIIGLYFACGGKQTNTKEYLMAGREMHWFPLFVSLLASYLSGVTLLGVPSEIFTYGIQYIVLCLSYVFIVLISSTIFLPIFYKLQMVSANEYLERRFAPGVRSLGCFLVMTQSILYLAVVLYAPSLALESVAGIPLTATIISTGLVCTFYTTLGGMKAVIWTDVFQAGIMVTGLVVVMVIGLIEIGGFSNLINIAKKGERMTLFDFNPDPTTRNTFWTLTIGGTFSGLSAWTVSQPTVQRFQAAKSIAEAKRALLMNMPGLIFIVLLCAMDGLIIYAVYHECNIGVNGIKAVKSNDQVLPYFIIHKMGHLKGVAGLFISCLFSGSLSTASSSLNSMAAIVLEDIVKKIKPGISEVASTFVSKTIACCLGLVVIGLALLVSLFDSMVLQLGYTISGIIGGPYLGLFFLGMMVPFSNTKGAYYGTFFGLSIMIWLSIGVKMYPPNTHEAVSYVYKCPGFNSTNATMDWQRGSGVIRPVYKVPNINPQLASWYSVSYLWFAAIGVSFTVAAGCLFSLIFKEEKRVDDRLLFDYKAFFHSLIPSCCRKNYYTIDDESKSFKNLGSIQNFPSTKKLFEEQL</sequence>
<comment type="similarity">
    <text evidence="2 13">Belongs to the sodium:solute symporter (SSF) (TC 2.A.21) family.</text>
</comment>
<dbReference type="GeneID" id="100206815"/>
<comment type="catalytic activity">
    <reaction evidence="12">
        <text>iodide(out) + 2 Na(+)(out) = iodide(in) + 2 Na(+)(in)</text>
        <dbReference type="Rhea" id="RHEA:71207"/>
        <dbReference type="ChEBI" id="CHEBI:16382"/>
        <dbReference type="ChEBI" id="CHEBI:29101"/>
    </reaction>
</comment>
<evidence type="ECO:0000256" key="14">
    <source>
        <dbReference type="SAM" id="Phobius"/>
    </source>
</evidence>
<dbReference type="PROSITE" id="PS00456">
    <property type="entry name" value="NA_SOLUT_SYMP_1"/>
    <property type="match status" value="1"/>
</dbReference>
<evidence type="ECO:0000256" key="9">
    <source>
        <dbReference type="ARBA" id="ARBA00023136"/>
    </source>
</evidence>
<keyword evidence="7" id="KW-0915">Sodium</keyword>
<feature type="transmembrane region" description="Helical" evidence="14">
    <location>
        <begin position="343"/>
        <end position="368"/>
    </location>
</feature>
<keyword evidence="9 14" id="KW-0472">Membrane</keyword>
<feature type="transmembrane region" description="Helical" evidence="14">
    <location>
        <begin position="86"/>
        <end position="109"/>
    </location>
</feature>
<dbReference type="InterPro" id="IPR051163">
    <property type="entry name" value="Sodium:Solute_Symporter_SSF"/>
</dbReference>
<dbReference type="InterPro" id="IPR001734">
    <property type="entry name" value="Na/solute_symporter"/>
</dbReference>
<organism evidence="15 16">
    <name type="scientific">Hydra vulgaris</name>
    <name type="common">Hydra</name>
    <name type="synonym">Hydra attenuata</name>
    <dbReference type="NCBI Taxonomy" id="6087"/>
    <lineage>
        <taxon>Eukaryota</taxon>
        <taxon>Metazoa</taxon>
        <taxon>Cnidaria</taxon>
        <taxon>Hydrozoa</taxon>
        <taxon>Hydroidolina</taxon>
        <taxon>Anthoathecata</taxon>
        <taxon>Aplanulata</taxon>
        <taxon>Hydridae</taxon>
        <taxon>Hydra</taxon>
    </lineage>
</organism>
<evidence type="ECO:0000313" key="15">
    <source>
        <dbReference type="Proteomes" id="UP001652625"/>
    </source>
</evidence>
<dbReference type="Pfam" id="PF00474">
    <property type="entry name" value="SSF"/>
    <property type="match status" value="1"/>
</dbReference>
<feature type="transmembrane region" description="Helical" evidence="14">
    <location>
        <begin position="55"/>
        <end position="74"/>
    </location>
</feature>
<proteinExistence type="inferred from homology"/>
<keyword evidence="6 14" id="KW-1133">Transmembrane helix</keyword>
<gene>
    <name evidence="16" type="primary">LOC100206815</name>
</gene>
<feature type="transmembrane region" description="Helical" evidence="14">
    <location>
        <begin position="415"/>
        <end position="434"/>
    </location>
</feature>
<reference evidence="15" key="1">
    <citation type="submission" date="2025-05" db="UniProtKB">
        <authorList>
            <consortium name="RefSeq"/>
        </authorList>
    </citation>
    <scope>NUCLEOTIDE SEQUENCE [LARGE SCALE GENOMIC DNA]</scope>
</reference>
<evidence type="ECO:0000256" key="8">
    <source>
        <dbReference type="ARBA" id="ARBA00023065"/>
    </source>
</evidence>
<keyword evidence="15" id="KW-1185">Reference proteome</keyword>
<evidence type="ECO:0000256" key="3">
    <source>
        <dbReference type="ARBA" id="ARBA00022448"/>
    </source>
</evidence>
<protein>
    <submittedName>
        <fullName evidence="16">Sodium-coupled monocarboxylate transporter 1 isoform X4</fullName>
    </submittedName>
</protein>
<evidence type="ECO:0000256" key="6">
    <source>
        <dbReference type="ARBA" id="ARBA00022989"/>
    </source>
</evidence>
<keyword evidence="4" id="KW-1003">Cell membrane</keyword>
<name>A0ABM4BC18_HYDVU</name>
<keyword evidence="3" id="KW-0813">Transport</keyword>
<evidence type="ECO:0000256" key="11">
    <source>
        <dbReference type="ARBA" id="ARBA00023201"/>
    </source>
</evidence>
<dbReference type="NCBIfam" id="TIGR00813">
    <property type="entry name" value="sss"/>
    <property type="match status" value="1"/>
</dbReference>
<feature type="transmembrane region" description="Helical" evidence="14">
    <location>
        <begin position="157"/>
        <end position="180"/>
    </location>
</feature>
<feature type="transmembrane region" description="Helical" evidence="14">
    <location>
        <begin position="446"/>
        <end position="467"/>
    </location>
</feature>
<accession>A0ABM4BC18</accession>
<feature type="transmembrane region" description="Helical" evidence="14">
    <location>
        <begin position="192"/>
        <end position="222"/>
    </location>
</feature>
<feature type="transmembrane region" description="Helical" evidence="14">
    <location>
        <begin position="130"/>
        <end position="151"/>
    </location>
</feature>
<feature type="transmembrane region" description="Helical" evidence="14">
    <location>
        <begin position="281"/>
        <end position="306"/>
    </location>
</feature>
<evidence type="ECO:0000313" key="16">
    <source>
        <dbReference type="RefSeq" id="XP_065646473.1"/>
    </source>
</evidence>
<feature type="transmembrane region" description="Helical" evidence="14">
    <location>
        <begin position="242"/>
        <end position="260"/>
    </location>
</feature>
<feature type="transmembrane region" description="Helical" evidence="14">
    <location>
        <begin position="389"/>
        <end position="409"/>
    </location>
</feature>
<evidence type="ECO:0000256" key="2">
    <source>
        <dbReference type="ARBA" id="ARBA00006434"/>
    </source>
</evidence>
<evidence type="ECO:0000256" key="5">
    <source>
        <dbReference type="ARBA" id="ARBA00022692"/>
    </source>
</evidence>
<dbReference type="CDD" id="cd11492">
    <property type="entry name" value="SLC5sbd_NIS-SMVT"/>
    <property type="match status" value="1"/>
</dbReference>
<evidence type="ECO:0000256" key="4">
    <source>
        <dbReference type="ARBA" id="ARBA00022475"/>
    </source>
</evidence>
<reference evidence="16" key="2">
    <citation type="submission" date="2025-08" db="UniProtKB">
        <authorList>
            <consortium name="RefSeq"/>
        </authorList>
    </citation>
    <scope>IDENTIFICATION</scope>
</reference>
<evidence type="ECO:0000256" key="13">
    <source>
        <dbReference type="RuleBase" id="RU362091"/>
    </source>
</evidence>
<dbReference type="RefSeq" id="XP_065646473.1">
    <property type="nucleotide sequence ID" value="XM_065790401.1"/>
</dbReference>
<dbReference type="InterPro" id="IPR018212">
    <property type="entry name" value="Na/solute_symporter_CS"/>
</dbReference>
<feature type="transmembrane region" description="Helical" evidence="14">
    <location>
        <begin position="521"/>
        <end position="543"/>
    </location>
</feature>
<evidence type="ECO:0000256" key="12">
    <source>
        <dbReference type="ARBA" id="ARBA00036099"/>
    </source>
</evidence>
<evidence type="ECO:0000256" key="10">
    <source>
        <dbReference type="ARBA" id="ARBA00023180"/>
    </source>
</evidence>
<keyword evidence="11" id="KW-0739">Sodium transport</keyword>
<keyword evidence="5 14" id="KW-0812">Transmembrane</keyword>
<comment type="subcellular location">
    <subcellularLocation>
        <location evidence="1">Cell membrane</location>
        <topology evidence="1">Multi-pass membrane protein</topology>
    </subcellularLocation>
</comment>
<dbReference type="PANTHER" id="PTHR42985">
    <property type="entry name" value="SODIUM-COUPLED MONOCARBOXYLATE TRANSPORTER"/>
    <property type="match status" value="1"/>
</dbReference>
<evidence type="ECO:0000256" key="1">
    <source>
        <dbReference type="ARBA" id="ARBA00004651"/>
    </source>
</evidence>